<dbReference type="Gene3D" id="1.20.144.10">
    <property type="entry name" value="Phosphatidic acid phosphatase type 2/haloperoxidase"/>
    <property type="match status" value="1"/>
</dbReference>
<feature type="transmembrane region" description="Helical" evidence="2">
    <location>
        <begin position="154"/>
        <end position="173"/>
    </location>
</feature>
<feature type="transmembrane region" description="Helical" evidence="2">
    <location>
        <begin position="185"/>
        <end position="203"/>
    </location>
</feature>
<feature type="transmembrane region" description="Helical" evidence="2">
    <location>
        <begin position="240"/>
        <end position="261"/>
    </location>
</feature>
<evidence type="ECO:0000256" key="2">
    <source>
        <dbReference type="SAM" id="Phobius"/>
    </source>
</evidence>
<dbReference type="HOGENOM" id="CLU_052944_0_0_4"/>
<evidence type="ECO:0000259" key="3">
    <source>
        <dbReference type="Pfam" id="PF14378"/>
    </source>
</evidence>
<feature type="transmembrane region" description="Helical" evidence="2">
    <location>
        <begin position="23"/>
        <end position="43"/>
    </location>
</feature>
<feature type="compositionally biased region" description="Low complexity" evidence="1">
    <location>
        <begin position="336"/>
        <end position="357"/>
    </location>
</feature>
<dbReference type="RefSeq" id="WP_004526580.1">
    <property type="nucleotide sequence ID" value="NZ_CM000832.1"/>
</dbReference>
<protein>
    <submittedName>
        <fullName evidence="4">Putative membrane protein</fullName>
    </submittedName>
</protein>
<feature type="domain" description="Inositolphosphotransferase Aur1/Ipt1" evidence="3">
    <location>
        <begin position="126"/>
        <end position="307"/>
    </location>
</feature>
<evidence type="ECO:0000313" key="4">
    <source>
        <dbReference type="EMBL" id="EET08320.1"/>
    </source>
</evidence>
<feature type="transmembrane region" description="Helical" evidence="2">
    <location>
        <begin position="55"/>
        <end position="74"/>
    </location>
</feature>
<feature type="transmembrane region" description="Helical" evidence="2">
    <location>
        <begin position="291"/>
        <end position="309"/>
    </location>
</feature>
<dbReference type="AlphaFoldDB" id="A0A0E1W508"/>
<keyword evidence="2" id="KW-0472">Membrane</keyword>
<feature type="transmembrane region" description="Helical" evidence="2">
    <location>
        <begin position="268"/>
        <end position="285"/>
    </location>
</feature>
<evidence type="ECO:0000256" key="1">
    <source>
        <dbReference type="SAM" id="MobiDB-lite"/>
    </source>
</evidence>
<accession>A0A0E1W508</accession>
<sequence>MPNCADIAAADHARRRALAMRRYRAGAALCAAVALVDAVWLHAGGYALQWSGVAVAARAIAVCAAFSLVLRGVARVPRYASVAARFRYGEAARTFAWLALLAAFVAAAGILSYLCVTLKPPLIDGALIRLDARLGFDWPAVYERIRAHPALQRALAFAYDSAQWQLIGIPVWLGLTRRDDDLSEFIALFMLTSVMVLLISTPFPAASAFLHFRVADPIALAGVSDFVRLRDGTLRVIDPAALQGMVSMPSFHTVLGVLFAYALRRGRVVAPLALLFNGWMIASTPTQGGHYFVDVLAGLLVACAAIAALRYAADARAGTGDTARSGRPRPSMAGPAADGEAALSARAARASRPSGDA</sequence>
<keyword evidence="2" id="KW-0812">Transmembrane</keyword>
<dbReference type="GO" id="GO:0016020">
    <property type="term" value="C:membrane"/>
    <property type="evidence" value="ECO:0007669"/>
    <property type="project" value="UniProtKB-SubCell"/>
</dbReference>
<reference evidence="4" key="1">
    <citation type="submission" date="2009-05" db="EMBL/GenBank/DDBJ databases">
        <authorList>
            <person name="Harkins D.M."/>
            <person name="DeShazer D."/>
            <person name="Woods D.E."/>
            <person name="Brinkac L.M."/>
            <person name="Brown K.A."/>
            <person name="Hung G.C."/>
            <person name="Tuanyok A."/>
            <person name="Zhang B."/>
            <person name="Nierman W.C."/>
        </authorList>
    </citation>
    <scope>NUCLEOTIDE SEQUENCE [LARGE SCALE GENOMIC DNA]</scope>
    <source>
        <strain evidence="4">1710a</strain>
    </source>
</reference>
<keyword evidence="2" id="KW-1133">Transmembrane helix</keyword>
<feature type="region of interest" description="Disordered" evidence="1">
    <location>
        <begin position="318"/>
        <end position="357"/>
    </location>
</feature>
<dbReference type="EMBL" id="CM000832">
    <property type="protein sequence ID" value="EET08320.1"/>
    <property type="molecule type" value="Genomic_DNA"/>
</dbReference>
<proteinExistence type="predicted"/>
<dbReference type="Proteomes" id="UP000001812">
    <property type="component" value="Chromosome I"/>
</dbReference>
<feature type="transmembrane region" description="Helical" evidence="2">
    <location>
        <begin position="95"/>
        <end position="114"/>
    </location>
</feature>
<gene>
    <name evidence="4" type="ORF">BURPS1710A_1832</name>
</gene>
<dbReference type="InterPro" id="IPR026841">
    <property type="entry name" value="Aur1/Ipt1"/>
</dbReference>
<dbReference type="Pfam" id="PF14378">
    <property type="entry name" value="PAP2_3"/>
    <property type="match status" value="1"/>
</dbReference>
<organism evidence="4">
    <name type="scientific">Burkholderia pseudomallei 1710a</name>
    <dbReference type="NCBI Taxonomy" id="320371"/>
    <lineage>
        <taxon>Bacteria</taxon>
        <taxon>Pseudomonadati</taxon>
        <taxon>Pseudomonadota</taxon>
        <taxon>Betaproteobacteria</taxon>
        <taxon>Burkholderiales</taxon>
        <taxon>Burkholderiaceae</taxon>
        <taxon>Burkholderia</taxon>
        <taxon>pseudomallei group</taxon>
    </lineage>
</organism>
<name>A0A0E1W508_BURPE</name>